<evidence type="ECO:0000313" key="2">
    <source>
        <dbReference type="Proteomes" id="UP000033385"/>
    </source>
</evidence>
<comment type="caution">
    <text evidence="1">The sequence shown here is derived from an EMBL/GenBank/DDBJ whole genome shotgun (WGS) entry which is preliminary data.</text>
</comment>
<dbReference type="Proteomes" id="UP000033385">
    <property type="component" value="Unassembled WGS sequence"/>
</dbReference>
<accession>A0A0F3NI61</accession>
<dbReference type="PATRIC" id="fig|1359153.3.peg.113"/>
<dbReference type="EMBL" id="LANW01000001">
    <property type="protein sequence ID" value="KJV66574.1"/>
    <property type="molecule type" value="Genomic_DNA"/>
</dbReference>
<protein>
    <submittedName>
        <fullName evidence="1">Uncharacterized protein</fullName>
    </submittedName>
</protein>
<reference evidence="1 2" key="1">
    <citation type="submission" date="2015-01" db="EMBL/GenBank/DDBJ databases">
        <title>Genome Sequencing of Rickettsiales.</title>
        <authorList>
            <person name="Daugherty S.C."/>
            <person name="Su Q."/>
            <person name="Abolude K."/>
            <person name="Beier-Sexton M."/>
            <person name="Carlyon J.A."/>
            <person name="Carter R."/>
            <person name="Day N.P."/>
            <person name="Dumler S.J."/>
            <person name="Dyachenko V."/>
            <person name="Godinez A."/>
            <person name="Kurtti T.J."/>
            <person name="Lichay M."/>
            <person name="Mullins K.E."/>
            <person name="Ott S."/>
            <person name="Pappas-Brown V."/>
            <person name="Paris D.H."/>
            <person name="Patel P."/>
            <person name="Richards A.L."/>
            <person name="Sadzewicz L."/>
            <person name="Sears K."/>
            <person name="Seidman D."/>
            <person name="Sengamalay N."/>
            <person name="Stenos J."/>
            <person name="Tallon L.J."/>
            <person name="Vincent G."/>
            <person name="Fraser C.M."/>
            <person name="Munderloh U."/>
            <person name="Dunning-Hotopp J.C."/>
        </authorList>
    </citation>
    <scope>NUCLEOTIDE SEQUENCE [LARGE SCALE GENOMIC DNA]</scope>
    <source>
        <strain evidence="1 2">ApNP</strain>
    </source>
</reference>
<proteinExistence type="predicted"/>
<name>A0A0F3NI61_ANAPH</name>
<organism evidence="1 2">
    <name type="scientific">Anaplasma phagocytophilum str. ApNP</name>
    <dbReference type="NCBI Taxonomy" id="1359153"/>
    <lineage>
        <taxon>Bacteria</taxon>
        <taxon>Pseudomonadati</taxon>
        <taxon>Pseudomonadota</taxon>
        <taxon>Alphaproteobacteria</taxon>
        <taxon>Rickettsiales</taxon>
        <taxon>Anaplasmataceae</taxon>
        <taxon>Anaplasma</taxon>
        <taxon>phagocytophilum group</taxon>
    </lineage>
</organism>
<evidence type="ECO:0000313" key="1">
    <source>
        <dbReference type="EMBL" id="KJV66574.1"/>
    </source>
</evidence>
<gene>
    <name evidence="1" type="ORF">APHNP_0105</name>
</gene>
<sequence length="57" mass="6672">MSTLASFSNTAKSLNSAFVLVHLQDMHWCYILEGYMHYEHLSGDRIFMNICPEIEYL</sequence>
<dbReference type="AlphaFoldDB" id="A0A0F3NI61"/>